<reference evidence="5" key="1">
    <citation type="journal article" date="2017" name="Front. Plant Sci.">
        <title>Climate Clever Clovers: New Paradigm to Reduce the Environmental Footprint of Ruminants by Breeding Low Methanogenic Forages Utilizing Haplotype Variation.</title>
        <authorList>
            <person name="Kaur P."/>
            <person name="Appels R."/>
            <person name="Bayer P.E."/>
            <person name="Keeble-Gagnere G."/>
            <person name="Wang J."/>
            <person name="Hirakawa H."/>
            <person name="Shirasawa K."/>
            <person name="Vercoe P."/>
            <person name="Stefanova K."/>
            <person name="Durmic Z."/>
            <person name="Nichols P."/>
            <person name="Revell C."/>
            <person name="Isobe S.N."/>
            <person name="Edwards D."/>
            <person name="Erskine W."/>
        </authorList>
    </citation>
    <scope>NUCLEOTIDE SEQUENCE [LARGE SCALE GENOMIC DNA]</scope>
    <source>
        <strain evidence="5">cv. Daliak</strain>
    </source>
</reference>
<dbReference type="SUPFAM" id="SSF52047">
    <property type="entry name" value="RNI-like"/>
    <property type="match status" value="1"/>
</dbReference>
<dbReference type="PANTHER" id="PTHR36766">
    <property type="entry name" value="PLANT BROAD-SPECTRUM MILDEW RESISTANCE PROTEIN RPW8"/>
    <property type="match status" value="1"/>
</dbReference>
<evidence type="ECO:0000313" key="5">
    <source>
        <dbReference type="Proteomes" id="UP000242715"/>
    </source>
</evidence>
<sequence>MAMILDAVVGKLVDELLSSVVEMKDRALKFKPTLEQLETTLKSLAPLIKQIDEYNKRLDRSAKETERIIKQMKDGKELVLKCSDKEQIKWWNCCYKKAEYQEKLEGLDGEIRRFFELDMRAQDMRNGLEALVEIKEFRAEFRSVGLRNERRIELRGVCLPPQPPGFTVGLDGPLNELKMRLLKDEVSVSVVTVTGSGGSGKSTLAKRFCWDEQVKGIIELKASASRAFTSIASNLNTESSTTPVPQPPASTKVCNLLHFQLPTCMLRVQQLGTSKFKENIFFITFAKSPKLNAIVQKIYQHTGYQVPEFQSDEDTFNQLEYLMKQIVQKGPILLVLDDVWLESVSLVDNFVFEIPNYKIMVTSRFAIARFGRPFVLKPLSEAHAINLFKHSASLTKTSSDVPDDVVNKIVRCCSGSPLALRVSGRSLSNEHQIVWLNRAKELSAGSSILDSSKDVLSCLQKSLDVLDPKSMECFRDLGLFPEDQRIPAAALIDMWAELRDDDDATAMERIYKLVNLNLADIIVTRKVASGAIDYNYHYVTQYGLLRDLAIRDTDQEADNKRNRLIIDTSANNLPSWWTSENEYHIAARILSISTDETFTTKWCNLQPTEVEALVLNLREKKCTLPMFMKKMNKLKVLIITNYDFYPAELDNFELLDHLSSLKRIRFEKISIPFLGKTIVQLKNLKNFSFFMCNVNKAFENCTIQDSEILPSLMEMNFDYCDMVKLPNVISNIVSLKKLSITNCHKLCALHEGIGNLVNLESLRLSSCSGLLELPNSITNLHKLKFLDISGCISLGQLPENMFELEKLEKLNMRGCSSISELPSSIMELKGLKHVICDEETAEKWEPFRTILGDLRIEVVQEDFNLNFLYN</sequence>
<dbReference type="InterPro" id="IPR008808">
    <property type="entry name" value="Powdery_mildew-R_dom"/>
</dbReference>
<keyword evidence="2" id="KW-0611">Plant defense</keyword>
<organism evidence="4 5">
    <name type="scientific">Trifolium subterraneum</name>
    <name type="common">Subterranean clover</name>
    <dbReference type="NCBI Taxonomy" id="3900"/>
    <lineage>
        <taxon>Eukaryota</taxon>
        <taxon>Viridiplantae</taxon>
        <taxon>Streptophyta</taxon>
        <taxon>Embryophyta</taxon>
        <taxon>Tracheophyta</taxon>
        <taxon>Spermatophyta</taxon>
        <taxon>Magnoliopsida</taxon>
        <taxon>eudicotyledons</taxon>
        <taxon>Gunneridae</taxon>
        <taxon>Pentapetalae</taxon>
        <taxon>rosids</taxon>
        <taxon>fabids</taxon>
        <taxon>Fabales</taxon>
        <taxon>Fabaceae</taxon>
        <taxon>Papilionoideae</taxon>
        <taxon>50 kb inversion clade</taxon>
        <taxon>NPAAA clade</taxon>
        <taxon>Hologalegina</taxon>
        <taxon>IRL clade</taxon>
        <taxon>Trifolieae</taxon>
        <taxon>Trifolium</taxon>
    </lineage>
</organism>
<dbReference type="InterPro" id="IPR036388">
    <property type="entry name" value="WH-like_DNA-bd_sf"/>
</dbReference>
<dbReference type="PANTHER" id="PTHR36766:SF3">
    <property type="entry name" value="RPW8 DOMAIN-CONTAINING PROTEIN"/>
    <property type="match status" value="1"/>
</dbReference>
<dbReference type="PROSITE" id="PS51153">
    <property type="entry name" value="RPW8"/>
    <property type="match status" value="1"/>
</dbReference>
<name>A0A2Z6NTX0_TRISU</name>
<dbReference type="Gene3D" id="3.80.10.10">
    <property type="entry name" value="Ribonuclease Inhibitor"/>
    <property type="match status" value="1"/>
</dbReference>
<feature type="domain" description="RPW8" evidence="3">
    <location>
        <begin position="1"/>
        <end position="153"/>
    </location>
</feature>
<evidence type="ECO:0000259" key="3">
    <source>
        <dbReference type="PROSITE" id="PS51153"/>
    </source>
</evidence>
<accession>A0A2Z6NTX0</accession>
<dbReference type="Gene3D" id="1.10.8.430">
    <property type="entry name" value="Helical domain of apoptotic protease-activating factors"/>
    <property type="match status" value="1"/>
</dbReference>
<comment type="similarity">
    <text evidence="1">Belongs to the disease resistance NB-LRR family.</text>
</comment>
<keyword evidence="5" id="KW-1185">Reference proteome</keyword>
<evidence type="ECO:0000256" key="2">
    <source>
        <dbReference type="ARBA" id="ARBA00022821"/>
    </source>
</evidence>
<proteinExistence type="inferred from homology"/>
<dbReference type="Proteomes" id="UP000242715">
    <property type="component" value="Unassembled WGS sequence"/>
</dbReference>
<dbReference type="GO" id="GO:0043531">
    <property type="term" value="F:ADP binding"/>
    <property type="evidence" value="ECO:0007669"/>
    <property type="project" value="InterPro"/>
</dbReference>
<dbReference type="PRINTS" id="PR00364">
    <property type="entry name" value="DISEASERSIST"/>
</dbReference>
<dbReference type="OrthoDB" id="2016095at2759"/>
<protein>
    <recommendedName>
        <fullName evidence="3">RPW8 domain-containing protein</fullName>
    </recommendedName>
</protein>
<dbReference type="InterPro" id="IPR027417">
    <property type="entry name" value="P-loop_NTPase"/>
</dbReference>
<dbReference type="Gene3D" id="1.10.10.10">
    <property type="entry name" value="Winged helix-like DNA-binding domain superfamily/Winged helix DNA-binding domain"/>
    <property type="match status" value="1"/>
</dbReference>
<evidence type="ECO:0000256" key="1">
    <source>
        <dbReference type="ARBA" id="ARBA00008894"/>
    </source>
</evidence>
<dbReference type="SUPFAM" id="SSF52540">
    <property type="entry name" value="P-loop containing nucleoside triphosphate hydrolases"/>
    <property type="match status" value="2"/>
</dbReference>
<dbReference type="Pfam" id="PF05659">
    <property type="entry name" value="RPW8"/>
    <property type="match status" value="1"/>
</dbReference>
<dbReference type="InterPro" id="IPR042197">
    <property type="entry name" value="Apaf_helical"/>
</dbReference>
<dbReference type="InterPro" id="IPR032675">
    <property type="entry name" value="LRR_dom_sf"/>
</dbReference>
<gene>
    <name evidence="4" type="ORF">TSUD_397270</name>
</gene>
<dbReference type="EMBL" id="DF973794">
    <property type="protein sequence ID" value="GAU40200.1"/>
    <property type="molecule type" value="Genomic_DNA"/>
</dbReference>
<dbReference type="GO" id="GO:0006952">
    <property type="term" value="P:defense response"/>
    <property type="evidence" value="ECO:0007669"/>
    <property type="project" value="UniProtKB-KW"/>
</dbReference>
<dbReference type="AlphaFoldDB" id="A0A2Z6NTX0"/>
<evidence type="ECO:0000313" key="4">
    <source>
        <dbReference type="EMBL" id="GAU40200.1"/>
    </source>
</evidence>
<dbReference type="Gene3D" id="3.40.50.300">
    <property type="entry name" value="P-loop containing nucleotide triphosphate hydrolases"/>
    <property type="match status" value="2"/>
</dbReference>